<feature type="transmembrane region" description="Helical" evidence="1">
    <location>
        <begin position="52"/>
        <end position="85"/>
    </location>
</feature>
<keyword evidence="1" id="KW-1133">Transmembrane helix</keyword>
<protein>
    <recommendedName>
        <fullName evidence="4">Transmembrane protein</fullName>
    </recommendedName>
</protein>
<name>A0A922HX27_DERFA</name>
<reference evidence="2" key="2">
    <citation type="journal article" date="2022" name="Res Sq">
        <title>Comparative Genomics Reveals Insights into the Divergent Evolution of Astigmatic Mites and Household Pest Adaptations.</title>
        <authorList>
            <person name="Xiong Q."/>
            <person name="Wan A.T.-Y."/>
            <person name="Liu X.-Y."/>
            <person name="Fung C.S.-H."/>
            <person name="Xiao X."/>
            <person name="Malainual N."/>
            <person name="Hou J."/>
            <person name="Wang L."/>
            <person name="Wang M."/>
            <person name="Yang K."/>
            <person name="Cui Y."/>
            <person name="Leung E."/>
            <person name="Nong W."/>
            <person name="Shin S.-K."/>
            <person name="Au S."/>
            <person name="Jeong K.Y."/>
            <person name="Chew F.T."/>
            <person name="Hui J."/>
            <person name="Leung T.F."/>
            <person name="Tungtrongchitr A."/>
            <person name="Zhong N."/>
            <person name="Liu Z."/>
            <person name="Tsui S."/>
        </authorList>
    </citation>
    <scope>NUCLEOTIDE SEQUENCE</scope>
    <source>
        <strain evidence="2">Derf</strain>
        <tissue evidence="2">Whole organism</tissue>
    </source>
</reference>
<evidence type="ECO:0000256" key="1">
    <source>
        <dbReference type="SAM" id="Phobius"/>
    </source>
</evidence>
<organism evidence="2 3">
    <name type="scientific">Dermatophagoides farinae</name>
    <name type="common">American house dust mite</name>
    <dbReference type="NCBI Taxonomy" id="6954"/>
    <lineage>
        <taxon>Eukaryota</taxon>
        <taxon>Metazoa</taxon>
        <taxon>Ecdysozoa</taxon>
        <taxon>Arthropoda</taxon>
        <taxon>Chelicerata</taxon>
        <taxon>Arachnida</taxon>
        <taxon>Acari</taxon>
        <taxon>Acariformes</taxon>
        <taxon>Sarcoptiformes</taxon>
        <taxon>Astigmata</taxon>
        <taxon>Psoroptidia</taxon>
        <taxon>Analgoidea</taxon>
        <taxon>Pyroglyphidae</taxon>
        <taxon>Dermatophagoidinae</taxon>
        <taxon>Dermatophagoides</taxon>
    </lineage>
</organism>
<evidence type="ECO:0000313" key="2">
    <source>
        <dbReference type="EMBL" id="KAH9512039.1"/>
    </source>
</evidence>
<gene>
    <name evidence="2" type="ORF">DERF_010453</name>
</gene>
<evidence type="ECO:0008006" key="4">
    <source>
        <dbReference type="Google" id="ProtNLM"/>
    </source>
</evidence>
<comment type="caution">
    <text evidence="2">The sequence shown here is derived from an EMBL/GenBank/DDBJ whole genome shotgun (WGS) entry which is preliminary data.</text>
</comment>
<sequence length="95" mass="11413">MLIKNHSNDQFFFGHGFQYSMAITIYYREHSVKRKSELNVKKKKKHRRQKKTLMIALHLTMFRHNGTMFSFCILLSVNTVFWISIRCDDDEIVVD</sequence>
<proteinExistence type="predicted"/>
<dbReference type="Proteomes" id="UP000790347">
    <property type="component" value="Unassembled WGS sequence"/>
</dbReference>
<keyword evidence="3" id="KW-1185">Reference proteome</keyword>
<evidence type="ECO:0000313" key="3">
    <source>
        <dbReference type="Proteomes" id="UP000790347"/>
    </source>
</evidence>
<dbReference type="EMBL" id="ASGP02000004">
    <property type="protein sequence ID" value="KAH9512039.1"/>
    <property type="molecule type" value="Genomic_DNA"/>
</dbReference>
<reference evidence="2" key="1">
    <citation type="submission" date="2013-05" db="EMBL/GenBank/DDBJ databases">
        <authorList>
            <person name="Yim A.K.Y."/>
            <person name="Chan T.F."/>
            <person name="Ji K.M."/>
            <person name="Liu X.Y."/>
            <person name="Zhou J.W."/>
            <person name="Li R.Q."/>
            <person name="Yang K.Y."/>
            <person name="Li J."/>
            <person name="Li M."/>
            <person name="Law P.T.W."/>
            <person name="Wu Y.L."/>
            <person name="Cai Z.L."/>
            <person name="Qin H."/>
            <person name="Bao Y."/>
            <person name="Leung R.K.K."/>
            <person name="Ng P.K.S."/>
            <person name="Zou J."/>
            <person name="Zhong X.J."/>
            <person name="Ran P.X."/>
            <person name="Zhong N.S."/>
            <person name="Liu Z.G."/>
            <person name="Tsui S.K.W."/>
        </authorList>
    </citation>
    <scope>NUCLEOTIDE SEQUENCE</scope>
    <source>
        <strain evidence="2">Derf</strain>
        <tissue evidence="2">Whole organism</tissue>
    </source>
</reference>
<keyword evidence="1" id="KW-0812">Transmembrane</keyword>
<accession>A0A922HX27</accession>
<dbReference type="AlphaFoldDB" id="A0A922HX27"/>
<keyword evidence="1" id="KW-0472">Membrane</keyword>